<organism evidence="2 3">
    <name type="scientific">Ferroacidibacillus organovorans</name>
    <dbReference type="NCBI Taxonomy" id="1765683"/>
    <lineage>
        <taxon>Bacteria</taxon>
        <taxon>Bacillati</taxon>
        <taxon>Bacillota</taxon>
        <taxon>Bacilli</taxon>
        <taxon>Bacillales</taxon>
        <taxon>Alicyclobacillaceae</taxon>
        <taxon>Ferroacidibacillus</taxon>
    </lineage>
</organism>
<proteinExistence type="predicted"/>
<name>A0A101XRN7_9BACL</name>
<protein>
    <submittedName>
        <fullName evidence="2">Uncharacterized protein</fullName>
    </submittedName>
</protein>
<dbReference type="OrthoDB" id="3169575at2"/>
<feature type="transmembrane region" description="Helical" evidence="1">
    <location>
        <begin position="86"/>
        <end position="119"/>
    </location>
</feature>
<keyword evidence="1" id="KW-0812">Transmembrane</keyword>
<reference evidence="2 3" key="1">
    <citation type="submission" date="2015-12" db="EMBL/GenBank/DDBJ databases">
        <title>Draft genome sequence of Acidibacillus ferrooxidans ITV001, isolated from a chalcopyrite acid mine drainage site in Brazil.</title>
        <authorList>
            <person name="Dall'Agnol H."/>
            <person name="Nancucheo I."/>
            <person name="Johnson B."/>
            <person name="Oliveira R."/>
            <person name="Leite L."/>
            <person name="Pylro V."/>
            <person name="Nunes G.L."/>
            <person name="Tzotzos G."/>
            <person name="Fernandes G.R."/>
            <person name="Dutra J."/>
            <person name="Orellana S.C."/>
            <person name="Oliveira G."/>
        </authorList>
    </citation>
    <scope>NUCLEOTIDE SEQUENCE [LARGE SCALE GENOMIC DNA]</scope>
    <source>
        <strain evidence="3">ITV01</strain>
    </source>
</reference>
<evidence type="ECO:0000256" key="1">
    <source>
        <dbReference type="SAM" id="Phobius"/>
    </source>
</evidence>
<evidence type="ECO:0000313" key="2">
    <source>
        <dbReference type="EMBL" id="KUO96293.1"/>
    </source>
</evidence>
<dbReference type="Proteomes" id="UP000053557">
    <property type="component" value="Unassembled WGS sequence"/>
</dbReference>
<evidence type="ECO:0000313" key="3">
    <source>
        <dbReference type="Proteomes" id="UP000053557"/>
    </source>
</evidence>
<sequence length="635" mass="67769">MYVYLFAPTLLLLAVILGWGPKQIPLRALGWFLGVDLLLSVIDYFAGIFPPINVPTLLYFLLVTLLVRSVRILIERSAMRLMKNRTLLLVIGVILALVILTVFSFGGLLTLGILVFSFMQNRKPRGPRPISQTGGWGATYDHARRSLQKLGPLSLLVTGTAVALLLSGVIASAATTLAAGLTYGEQVSLVKAKTTTTLPPIQVSDVPIVEKDSASLVMANAIGTLGPQYHVSQRGLSLVRYQGQLYWTSPLDYNNGLIWLTRHSTPGYVLMQANNPSAKPILSLNEQINITPSAGFSWNLGRLLYQHFPTLIIGTSDWEIDPSGKGYWVTSLYAPAPGLGSLVTRVLVGSALVDPTSGHITYYALGTQPAWVSQVVGPNFAQSEAARFGWDRAGLIASTFTHQLATQPVHATPYNVLLGNGGLGWEIPMTSPNPGDNSLSGIILVDAETNAVTFTPFTGLQNDLAISQRINGSTLNSTLSSGRALLYNVAGSLAYVAPVVNQSGIVQQVAIVDPKNVAQPVIASNLIDALSSWQAYLAGNGQTNPQLASTTVKTSGVVTRVATLLQSSGANASTVKEYWLFLVNGKAYRASQSLDPTVVPFVQPGDHVILETARGATSPATLLSIQDLTLSGAHH</sequence>
<keyword evidence="1" id="KW-1133">Transmembrane helix</keyword>
<comment type="caution">
    <text evidence="2">The sequence shown here is derived from an EMBL/GenBank/DDBJ whole genome shotgun (WGS) entry which is preliminary data.</text>
</comment>
<keyword evidence="3" id="KW-1185">Reference proteome</keyword>
<dbReference type="AlphaFoldDB" id="A0A101XRN7"/>
<dbReference type="RefSeq" id="WP_067714214.1">
    <property type="nucleotide sequence ID" value="NZ_LPVJ01000019.1"/>
</dbReference>
<keyword evidence="1" id="KW-0472">Membrane</keyword>
<dbReference type="EMBL" id="LPVJ01000019">
    <property type="protein sequence ID" value="KUO96293.1"/>
    <property type="molecule type" value="Genomic_DNA"/>
</dbReference>
<gene>
    <name evidence="2" type="ORF">ATW55_03535</name>
</gene>
<accession>A0A101XRN7</accession>